<dbReference type="Gene3D" id="3.30.200.20">
    <property type="entry name" value="Phosphorylase Kinase, domain 1"/>
    <property type="match status" value="1"/>
</dbReference>
<dbReference type="EMBL" id="JACBZF010000001">
    <property type="protein sequence ID" value="NYH93987.1"/>
    <property type="molecule type" value="Genomic_DNA"/>
</dbReference>
<accession>A0A7Y9XT45</accession>
<name>A0A7Y9XT45_9SPHN</name>
<organism evidence="2 3">
    <name type="scientific">Novosphingobium marinum</name>
    <dbReference type="NCBI Taxonomy" id="1514948"/>
    <lineage>
        <taxon>Bacteria</taxon>
        <taxon>Pseudomonadati</taxon>
        <taxon>Pseudomonadota</taxon>
        <taxon>Alphaproteobacteria</taxon>
        <taxon>Sphingomonadales</taxon>
        <taxon>Sphingomonadaceae</taxon>
        <taxon>Novosphingobium</taxon>
    </lineage>
</organism>
<dbReference type="AlphaFoldDB" id="A0A7Y9XT45"/>
<dbReference type="Gene3D" id="3.90.1200.10">
    <property type="match status" value="1"/>
</dbReference>
<sequence>MLDTPRLLSALNDASRRVIGDSVGYASDEEAIRATLSLLETRYVHGREVFDKWTQRLDAYLVEIEERLRLAEIAPDLSTAIDRLRATIAAADPEEKAELDSAERRLLKQWGLLSEKLNGDERIAQAERDRLAIELTRAELQRTDERMGKGVLSDESASSDISPERLKAYLADRFDDATIKVTEFRRLPGGYGKETTLFSVMGNKFSGDYVMRRDRDTPTIDNDCHRIENETPVIEAAYAAGFPAPEAIWCDTEHALLPGGNFLIMRRAAGTTGGDVFGASGQVSDDLTRLLATSVGALHSLPQMRELGTISTGIRPDLWDMSLKEVTSSYIRSFRDLYLEEMDEPTPAVLGLYGYLLNNVPDPEGQPVLLHGDVGFHNFIVDDGELTAVVDWEFAHIGDPADDLGYIANTVGASLDWSKFMQYYREAGGRDVDPERLRFFRIWGHLRNLSASQLSSNAYEVGRLDDIKVAHVGHSMTPMFLTAIQSVFDRP</sequence>
<evidence type="ECO:0000259" key="1">
    <source>
        <dbReference type="Pfam" id="PF01636"/>
    </source>
</evidence>
<dbReference type="RefSeq" id="WP_179405946.1">
    <property type="nucleotide sequence ID" value="NZ_BMGF01000001.1"/>
</dbReference>
<dbReference type="PANTHER" id="PTHR21310">
    <property type="entry name" value="AMINOGLYCOSIDE PHOSPHOTRANSFERASE-RELATED-RELATED"/>
    <property type="match status" value="1"/>
</dbReference>
<dbReference type="CDD" id="cd05154">
    <property type="entry name" value="ACAD10_11_N-like"/>
    <property type="match status" value="1"/>
</dbReference>
<proteinExistence type="predicted"/>
<dbReference type="InterPro" id="IPR051678">
    <property type="entry name" value="AGP_Transferase"/>
</dbReference>
<reference evidence="2 3" key="1">
    <citation type="submission" date="2020-07" db="EMBL/GenBank/DDBJ databases">
        <title>Genomic Encyclopedia of Type Strains, Phase IV (KMG-IV): sequencing the most valuable type-strain genomes for metagenomic binning, comparative biology and taxonomic classification.</title>
        <authorList>
            <person name="Goeker M."/>
        </authorList>
    </citation>
    <scope>NUCLEOTIDE SEQUENCE [LARGE SCALE GENOMIC DNA]</scope>
    <source>
        <strain evidence="2 3">DSM 29043</strain>
    </source>
</reference>
<keyword evidence="2" id="KW-0418">Kinase</keyword>
<dbReference type="InterPro" id="IPR011009">
    <property type="entry name" value="Kinase-like_dom_sf"/>
</dbReference>
<dbReference type="InterPro" id="IPR002575">
    <property type="entry name" value="Aminoglycoside_PTrfase"/>
</dbReference>
<dbReference type="Pfam" id="PF01636">
    <property type="entry name" value="APH"/>
    <property type="match status" value="1"/>
</dbReference>
<dbReference type="SUPFAM" id="SSF56112">
    <property type="entry name" value="Protein kinase-like (PK-like)"/>
    <property type="match status" value="1"/>
</dbReference>
<dbReference type="InterPro" id="IPR041726">
    <property type="entry name" value="ACAD10_11_N"/>
</dbReference>
<dbReference type="PANTHER" id="PTHR21310:SF57">
    <property type="entry name" value="BLR2944 PROTEIN"/>
    <property type="match status" value="1"/>
</dbReference>
<feature type="domain" description="Aminoglycoside phosphotransferase" evidence="1">
    <location>
        <begin position="207"/>
        <end position="440"/>
    </location>
</feature>
<keyword evidence="2" id="KW-0808">Transferase</keyword>
<keyword evidence="3" id="KW-1185">Reference proteome</keyword>
<dbReference type="Proteomes" id="UP000522081">
    <property type="component" value="Unassembled WGS sequence"/>
</dbReference>
<gene>
    <name evidence="2" type="ORF">FHS75_000292</name>
</gene>
<evidence type="ECO:0000313" key="2">
    <source>
        <dbReference type="EMBL" id="NYH93987.1"/>
    </source>
</evidence>
<evidence type="ECO:0000313" key="3">
    <source>
        <dbReference type="Proteomes" id="UP000522081"/>
    </source>
</evidence>
<protein>
    <submittedName>
        <fullName evidence="2">Aminoglycoside phosphotransferase (APT) family kinase protein</fullName>
    </submittedName>
</protein>
<dbReference type="GO" id="GO:0016301">
    <property type="term" value="F:kinase activity"/>
    <property type="evidence" value="ECO:0007669"/>
    <property type="project" value="UniProtKB-KW"/>
</dbReference>
<comment type="caution">
    <text evidence="2">The sequence shown here is derived from an EMBL/GenBank/DDBJ whole genome shotgun (WGS) entry which is preliminary data.</text>
</comment>